<comment type="caution">
    <text evidence="3">The sequence shown here is derived from an EMBL/GenBank/DDBJ whole genome shotgun (WGS) entry which is preliminary data.</text>
</comment>
<dbReference type="EMBL" id="JAQNDO010000001">
    <property type="protein sequence ID" value="MDC0740144.1"/>
    <property type="molecule type" value="Genomic_DNA"/>
</dbReference>
<evidence type="ECO:0000256" key="1">
    <source>
        <dbReference type="SAM" id="MobiDB-lite"/>
    </source>
</evidence>
<evidence type="ECO:0000259" key="2">
    <source>
        <dbReference type="Pfam" id="PF05257"/>
    </source>
</evidence>
<dbReference type="SUPFAM" id="SSF54001">
    <property type="entry name" value="Cysteine proteinases"/>
    <property type="match status" value="1"/>
</dbReference>
<evidence type="ECO:0000313" key="4">
    <source>
        <dbReference type="Proteomes" id="UP001221411"/>
    </source>
</evidence>
<gene>
    <name evidence="3" type="ORF">POL67_02225</name>
</gene>
<proteinExistence type="predicted"/>
<feature type="compositionally biased region" description="Low complexity" evidence="1">
    <location>
        <begin position="30"/>
        <end position="43"/>
    </location>
</feature>
<feature type="domain" description="Peptidase C51" evidence="2">
    <location>
        <begin position="91"/>
        <end position="183"/>
    </location>
</feature>
<dbReference type="RefSeq" id="WP_271915055.1">
    <property type="nucleotide sequence ID" value="NZ_JAQNDO010000001.1"/>
</dbReference>
<dbReference type="Gene3D" id="3.90.1720.10">
    <property type="entry name" value="endopeptidase domain like (from Nostoc punctiforme)"/>
    <property type="match status" value="1"/>
</dbReference>
<organism evidence="3 4">
    <name type="scientific">Polyangium mundeleinium</name>
    <dbReference type="NCBI Taxonomy" id="2995306"/>
    <lineage>
        <taxon>Bacteria</taxon>
        <taxon>Pseudomonadati</taxon>
        <taxon>Myxococcota</taxon>
        <taxon>Polyangia</taxon>
        <taxon>Polyangiales</taxon>
        <taxon>Polyangiaceae</taxon>
        <taxon>Polyangium</taxon>
    </lineage>
</organism>
<evidence type="ECO:0000313" key="3">
    <source>
        <dbReference type="EMBL" id="MDC0740144.1"/>
    </source>
</evidence>
<dbReference type="InterPro" id="IPR007921">
    <property type="entry name" value="CHAP_dom"/>
</dbReference>
<keyword evidence="4" id="KW-1185">Reference proteome</keyword>
<dbReference type="Proteomes" id="UP001221411">
    <property type="component" value="Unassembled WGS sequence"/>
</dbReference>
<feature type="region of interest" description="Disordered" evidence="1">
    <location>
        <begin position="30"/>
        <end position="50"/>
    </location>
</feature>
<reference evidence="3 4" key="1">
    <citation type="submission" date="2022-11" db="EMBL/GenBank/DDBJ databases">
        <title>Minimal conservation of predation-associated metabolite biosynthetic gene clusters underscores biosynthetic potential of Myxococcota including descriptions for ten novel species: Archangium lansinium sp. nov., Myxococcus landrumus sp. nov., Nannocystis bai.</title>
        <authorList>
            <person name="Ahearne A."/>
            <person name="Stevens C."/>
            <person name="Dowd S."/>
        </authorList>
    </citation>
    <scope>NUCLEOTIDE SEQUENCE [LARGE SCALE GENOMIC DNA]</scope>
    <source>
        <strain evidence="3 4">RJM3</strain>
    </source>
</reference>
<protein>
    <submittedName>
        <fullName evidence="3">CHAP domain-containing protein</fullName>
    </submittedName>
</protein>
<dbReference type="InterPro" id="IPR038765">
    <property type="entry name" value="Papain-like_cys_pep_sf"/>
</dbReference>
<name>A0ABT5EFQ1_9BACT</name>
<accession>A0ABT5EFQ1</accession>
<dbReference type="Pfam" id="PF05257">
    <property type="entry name" value="CHAP"/>
    <property type="match status" value="1"/>
</dbReference>
<sequence length="215" mass="22095">MKPALGFGVAVAGAAVGLVAYKLLGGTRRPRPAAAPSSRSSSPTAPPLGGGPALLAAAQRALRQGVAETFANTGPVVDRYLAAVGISPPANWCAAAVTAWMREAYMGLGGPPPIAGGARAKAFKEQLEARGTWIPAAKLTAAKVRPGDIAVWHRGDPGSWMGHIGVVESVDRDGKGFHTIEGNSGTRSDRVALMYRTFADPRLLGIGSLDPLLVV</sequence>